<feature type="domain" description="Nitroreductase" evidence="7">
    <location>
        <begin position="118"/>
        <end position="287"/>
    </location>
</feature>
<name>A0A6P7TMT7_9MOLL</name>
<keyword evidence="6" id="KW-0812">Transmembrane</keyword>
<dbReference type="PANTHER" id="PTHR23026:SF90">
    <property type="entry name" value="IODOTYROSINE DEIODINASE 1"/>
    <property type="match status" value="1"/>
</dbReference>
<evidence type="ECO:0000313" key="8">
    <source>
        <dbReference type="Proteomes" id="UP000515154"/>
    </source>
</evidence>
<dbReference type="RefSeq" id="XP_029650311.1">
    <property type="nucleotide sequence ID" value="XM_029794451.2"/>
</dbReference>
<feature type="transmembrane region" description="Helical" evidence="6">
    <location>
        <begin position="20"/>
        <end position="38"/>
    </location>
</feature>
<evidence type="ECO:0000313" key="9">
    <source>
        <dbReference type="RefSeq" id="XP_029650311.1"/>
    </source>
</evidence>
<dbReference type="InterPro" id="IPR029479">
    <property type="entry name" value="Nitroreductase"/>
</dbReference>
<evidence type="ECO:0000256" key="3">
    <source>
        <dbReference type="ARBA" id="ARBA00022630"/>
    </source>
</evidence>
<accession>A0A6P7TMT7</accession>
<dbReference type="AlphaFoldDB" id="A0A6P7TMT7"/>
<keyword evidence="3" id="KW-0285">Flavoprotein</keyword>
<evidence type="ECO:0000256" key="4">
    <source>
        <dbReference type="ARBA" id="ARBA00022643"/>
    </source>
</evidence>
<organism evidence="8 9">
    <name type="scientific">Octopus sinensis</name>
    <name type="common">East Asian common octopus</name>
    <dbReference type="NCBI Taxonomy" id="2607531"/>
    <lineage>
        <taxon>Eukaryota</taxon>
        <taxon>Metazoa</taxon>
        <taxon>Spiralia</taxon>
        <taxon>Lophotrochozoa</taxon>
        <taxon>Mollusca</taxon>
        <taxon>Cephalopoda</taxon>
        <taxon>Coleoidea</taxon>
        <taxon>Octopodiformes</taxon>
        <taxon>Octopoda</taxon>
        <taxon>Incirrata</taxon>
        <taxon>Octopodidae</taxon>
        <taxon>Octopus</taxon>
    </lineage>
</organism>
<reference evidence="9" key="1">
    <citation type="submission" date="2025-08" db="UniProtKB">
        <authorList>
            <consortium name="RefSeq"/>
        </authorList>
    </citation>
    <scope>IDENTIFICATION</scope>
</reference>
<keyword evidence="6" id="KW-0472">Membrane</keyword>
<keyword evidence="6" id="KW-1133">Transmembrane helix</keyword>
<keyword evidence="5" id="KW-0560">Oxidoreductase</keyword>
<gene>
    <name evidence="9" type="primary">LOC115223784</name>
</gene>
<dbReference type="GO" id="GO:0005886">
    <property type="term" value="C:plasma membrane"/>
    <property type="evidence" value="ECO:0007669"/>
    <property type="project" value="TreeGrafter"/>
</dbReference>
<dbReference type="CDD" id="cd02144">
    <property type="entry name" value="iodotyrosine_dehalogenase"/>
    <property type="match status" value="1"/>
</dbReference>
<dbReference type="InterPro" id="IPR000415">
    <property type="entry name" value="Nitroreductase-like"/>
</dbReference>
<dbReference type="FunFam" id="3.40.109.10:FF:000004">
    <property type="entry name" value="Iodotyrosine deiodinase 1"/>
    <property type="match status" value="1"/>
</dbReference>
<proteinExistence type="inferred from homology"/>
<dbReference type="InterPro" id="IPR050627">
    <property type="entry name" value="Nitroreductase/BluB"/>
</dbReference>
<keyword evidence="8" id="KW-1185">Reference proteome</keyword>
<dbReference type="Gene3D" id="3.40.109.10">
    <property type="entry name" value="NADH Oxidase"/>
    <property type="match status" value="1"/>
</dbReference>
<keyword evidence="4" id="KW-0288">FMN</keyword>
<sequence length="310" mass="35407">MSFIYNSLKCLLNSSNGISLGVAAVVILIVIVYELKLSRSRRLQNKKRLSEQQRYNVSRDKAENNSEDIYDETIADDHDAKILVPVEDLVPQMPFSPEIYSEEEMLKKSKNFYQTMNARRSCRFISSKPVPIEIINNIILTAGTSPSGAHTQPWTYAVISNQQLKAEIRKVIETEEEMNYRRRMGKTWVYDVQTRTQTTWVKPYLEEAPYIIVILKKVYGIGENDKKINYYYNEISTSISVGIMLAAIQNAGLVTVTTTPLNSGPALRQMLQRPINEKVLILLPIGYAAKDAAVPDLKRYPIEDIMKLYD</sequence>
<evidence type="ECO:0000256" key="6">
    <source>
        <dbReference type="SAM" id="Phobius"/>
    </source>
</evidence>
<dbReference type="Pfam" id="PF00881">
    <property type="entry name" value="Nitroreductase"/>
    <property type="match status" value="1"/>
</dbReference>
<protein>
    <submittedName>
        <fullName evidence="9">Iodotyrosine deiodinase 1-like</fullName>
    </submittedName>
</protein>
<comment type="cofactor">
    <cofactor evidence="1">
        <name>FMN</name>
        <dbReference type="ChEBI" id="CHEBI:58210"/>
    </cofactor>
</comment>
<dbReference type="GO" id="GO:0140616">
    <property type="term" value="F:iodotyrosine deiodinase activity"/>
    <property type="evidence" value="ECO:0007669"/>
    <property type="project" value="UniProtKB-ARBA"/>
</dbReference>
<evidence type="ECO:0000256" key="5">
    <source>
        <dbReference type="ARBA" id="ARBA00023002"/>
    </source>
</evidence>
<evidence type="ECO:0000256" key="2">
    <source>
        <dbReference type="ARBA" id="ARBA00007118"/>
    </source>
</evidence>
<dbReference type="Proteomes" id="UP000515154">
    <property type="component" value="Linkage group LG24"/>
</dbReference>
<comment type="similarity">
    <text evidence="2">Belongs to the nitroreductase family.</text>
</comment>
<evidence type="ECO:0000256" key="1">
    <source>
        <dbReference type="ARBA" id="ARBA00001917"/>
    </source>
</evidence>
<evidence type="ECO:0000259" key="7">
    <source>
        <dbReference type="Pfam" id="PF00881"/>
    </source>
</evidence>
<dbReference type="SUPFAM" id="SSF55469">
    <property type="entry name" value="FMN-dependent nitroreductase-like"/>
    <property type="match status" value="1"/>
</dbReference>
<dbReference type="PANTHER" id="PTHR23026">
    <property type="entry name" value="NADPH NITROREDUCTASE"/>
    <property type="match status" value="1"/>
</dbReference>
<dbReference type="GO" id="GO:0006570">
    <property type="term" value="P:tyrosine metabolic process"/>
    <property type="evidence" value="ECO:0007669"/>
    <property type="project" value="TreeGrafter"/>
</dbReference>
<dbReference type="KEGG" id="osn:115223784"/>